<comment type="caution">
    <text evidence="2">The sequence shown here is derived from an EMBL/GenBank/DDBJ whole genome shotgun (WGS) entry which is preliminary data.</text>
</comment>
<name>A0A5B7KF97_PORTR</name>
<protein>
    <submittedName>
        <fullName evidence="2">Uncharacterized protein</fullName>
    </submittedName>
</protein>
<reference evidence="2 3" key="1">
    <citation type="submission" date="2019-05" db="EMBL/GenBank/DDBJ databases">
        <title>Another draft genome of Portunus trituberculatus and its Hox gene families provides insights of decapod evolution.</title>
        <authorList>
            <person name="Jeong J.-H."/>
            <person name="Song I."/>
            <person name="Kim S."/>
            <person name="Choi T."/>
            <person name="Kim D."/>
            <person name="Ryu S."/>
            <person name="Kim W."/>
        </authorList>
    </citation>
    <scope>NUCLEOTIDE SEQUENCE [LARGE SCALE GENOMIC DNA]</scope>
    <source>
        <tissue evidence="2">Muscle</tissue>
    </source>
</reference>
<accession>A0A5B7KF97</accession>
<evidence type="ECO:0000256" key="1">
    <source>
        <dbReference type="SAM" id="MobiDB-lite"/>
    </source>
</evidence>
<feature type="region of interest" description="Disordered" evidence="1">
    <location>
        <begin position="1"/>
        <end position="42"/>
    </location>
</feature>
<dbReference type="Proteomes" id="UP000324222">
    <property type="component" value="Unassembled WGS sequence"/>
</dbReference>
<gene>
    <name evidence="2" type="ORF">E2C01_101106</name>
</gene>
<organism evidence="2 3">
    <name type="scientific">Portunus trituberculatus</name>
    <name type="common">Swimming crab</name>
    <name type="synonym">Neptunus trituberculatus</name>
    <dbReference type="NCBI Taxonomy" id="210409"/>
    <lineage>
        <taxon>Eukaryota</taxon>
        <taxon>Metazoa</taxon>
        <taxon>Ecdysozoa</taxon>
        <taxon>Arthropoda</taxon>
        <taxon>Crustacea</taxon>
        <taxon>Multicrustacea</taxon>
        <taxon>Malacostraca</taxon>
        <taxon>Eumalacostraca</taxon>
        <taxon>Eucarida</taxon>
        <taxon>Decapoda</taxon>
        <taxon>Pleocyemata</taxon>
        <taxon>Brachyura</taxon>
        <taxon>Eubrachyura</taxon>
        <taxon>Portunoidea</taxon>
        <taxon>Portunidae</taxon>
        <taxon>Portuninae</taxon>
        <taxon>Portunus</taxon>
    </lineage>
</organism>
<keyword evidence="3" id="KW-1185">Reference proteome</keyword>
<proteinExistence type="predicted"/>
<dbReference type="AlphaFoldDB" id="A0A5B7KF97"/>
<evidence type="ECO:0000313" key="2">
    <source>
        <dbReference type="EMBL" id="MPD05367.1"/>
    </source>
</evidence>
<dbReference type="EMBL" id="VSRR010145639">
    <property type="protein sequence ID" value="MPD05367.1"/>
    <property type="molecule type" value="Genomic_DNA"/>
</dbReference>
<evidence type="ECO:0000313" key="3">
    <source>
        <dbReference type="Proteomes" id="UP000324222"/>
    </source>
</evidence>
<sequence length="58" mass="6669">MQQKRDPQKNSQNRRLLRDALVEGNPPSHSDLKMTSCVPGQPHHENLSVVCVFPYKKQ</sequence>